<comment type="caution">
    <text evidence="1">Lacks conserved residue(s) required for the propagation of feature annotation.</text>
</comment>
<gene>
    <name evidence="2" type="ORF">HNP98_002071</name>
</gene>
<proteinExistence type="inferred from homology"/>
<feature type="transmembrane region" description="Helical" evidence="1">
    <location>
        <begin position="289"/>
        <end position="311"/>
    </location>
</feature>
<keyword evidence="1" id="KW-1003">Cell membrane</keyword>
<keyword evidence="1" id="KW-0472">Membrane</keyword>
<accession>A0ABX2FS31</accession>
<dbReference type="Proteomes" id="UP000779507">
    <property type="component" value="Unassembled WGS sequence"/>
</dbReference>
<comment type="similarity">
    <text evidence="1">Belongs to the Brp/Blh beta-carotene diooxygenase family.</text>
</comment>
<comment type="function">
    <text evidence="1">Catalyzes the cleavage of beta-carotene at its central double bond (15,15') to yield two molecules of all-trans-retinal.</text>
</comment>
<keyword evidence="3" id="KW-1185">Reference proteome</keyword>
<feature type="binding site" evidence="1">
    <location>
        <position position="227"/>
    </location>
    <ligand>
        <name>Fe cation</name>
        <dbReference type="ChEBI" id="CHEBI:24875"/>
    </ligand>
</feature>
<feature type="binding site" evidence="1">
    <location>
        <position position="101"/>
    </location>
    <ligand>
        <name>Fe cation</name>
        <dbReference type="ChEBI" id="CHEBI:24875"/>
    </ligand>
</feature>
<evidence type="ECO:0000313" key="3">
    <source>
        <dbReference type="Proteomes" id="UP000779507"/>
    </source>
</evidence>
<organism evidence="2 3">
    <name type="scientific">Hymenobacter caeli</name>
    <dbReference type="NCBI Taxonomy" id="2735894"/>
    <lineage>
        <taxon>Bacteria</taxon>
        <taxon>Pseudomonadati</taxon>
        <taxon>Bacteroidota</taxon>
        <taxon>Cytophagia</taxon>
        <taxon>Cytophagales</taxon>
        <taxon>Hymenobacteraceae</taxon>
        <taxon>Hymenobacter</taxon>
    </lineage>
</organism>
<dbReference type="EMBL" id="JABSNP010000008">
    <property type="protein sequence ID" value="NRT19247.1"/>
    <property type="molecule type" value="Genomic_DNA"/>
</dbReference>
<comment type="cofactor">
    <cofactor evidence="1">
        <name>Fe(2+)</name>
        <dbReference type="ChEBI" id="CHEBI:29033"/>
    </cofactor>
</comment>
<dbReference type="HAMAP" id="MF_02093">
    <property type="entry name" value="Beta_carotene_diox"/>
    <property type="match status" value="1"/>
</dbReference>
<feature type="transmembrane region" description="Helical" evidence="1">
    <location>
        <begin position="69"/>
        <end position="100"/>
    </location>
</feature>
<evidence type="ECO:0000256" key="1">
    <source>
        <dbReference type="HAMAP-Rule" id="MF_02093"/>
    </source>
</evidence>
<protein>
    <recommendedName>
        <fullName evidence="1">Probable beta-carotene 15,15'-dioxygenase</fullName>
        <ecNumber evidence="1">1.13.11.63</ecNumber>
    </recommendedName>
</protein>
<name>A0ABX2FS31_9BACT</name>
<keyword evidence="1" id="KW-0223">Dioxygenase</keyword>
<sequence length="339" mass="35382">MRPVYLLVLVCTAVGGLFPASAALLLGPPLAVGLVGLGIAHGACDHLLLPAAPPARAAAWGPWWQRGLLLGYVALAGAVLAAWYWLPTAALLGFFALSAWHWGSADAATLRPAPARAGRWWLLHGAARGLVLFAVPALAWPVETRALCNDLLALTRGQAVPAPLFGQVAAGLGGLAGLALAALWAGYGALGQWRALRTDVGETALLALLLLVLRPALASGVYFVGWHSLRHVLRLVPLLPGPPPGGRLLARLRGFWKLALPLLSVSVAGLLGVAWWLGPALLAHSGTLVALLLLAASVVTLPHTVLVTGVLDRCRWAPRPAPEARVLTALPGFKMLSNR</sequence>
<keyword evidence="1" id="KW-0479">Metal-binding</keyword>
<keyword evidence="1" id="KW-0408">Iron</keyword>
<dbReference type="NCBIfam" id="TIGR03753">
    <property type="entry name" value="blh_monoox"/>
    <property type="match status" value="1"/>
</dbReference>
<comment type="subcellular location">
    <subcellularLocation>
        <location evidence="1">Cell membrane</location>
        <topology evidence="1">Multi-pass membrane protein</topology>
    </subcellularLocation>
</comment>
<dbReference type="Pfam" id="PF15461">
    <property type="entry name" value="BCD"/>
    <property type="match status" value="1"/>
</dbReference>
<comment type="caution">
    <text evidence="2">The sequence shown here is derived from an EMBL/GenBank/DDBJ whole genome shotgun (WGS) entry which is preliminary data.</text>
</comment>
<keyword evidence="1" id="KW-1133">Transmembrane helix</keyword>
<keyword evidence="1" id="KW-0812">Transmembrane</keyword>
<dbReference type="EC" id="1.13.11.63" evidence="1"/>
<feature type="binding site" evidence="1">
    <location>
        <position position="41"/>
    </location>
    <ligand>
        <name>Fe cation</name>
        <dbReference type="ChEBI" id="CHEBI:24875"/>
    </ligand>
</feature>
<comment type="catalytic activity">
    <reaction evidence="1">
        <text>all-trans-beta-carotene + O2 = 2 all-trans-retinal</text>
        <dbReference type="Rhea" id="RHEA:32887"/>
        <dbReference type="ChEBI" id="CHEBI:15379"/>
        <dbReference type="ChEBI" id="CHEBI:17579"/>
        <dbReference type="ChEBI" id="CHEBI:17898"/>
        <dbReference type="EC" id="1.13.11.63"/>
    </reaction>
</comment>
<reference evidence="2 3" key="1">
    <citation type="submission" date="2020-05" db="EMBL/GenBank/DDBJ databases">
        <title>Genomic Encyclopedia of Type Strains, Phase IV (KMG-V): Genome sequencing to study the core and pangenomes of soil and plant-associated prokaryotes.</title>
        <authorList>
            <person name="Whitman W."/>
        </authorList>
    </citation>
    <scope>NUCLEOTIDE SEQUENCE [LARGE SCALE GENOMIC DNA]</scope>
    <source>
        <strain evidence="2 3">9A</strain>
    </source>
</reference>
<keyword evidence="1" id="KW-0560">Oxidoreductase</keyword>
<dbReference type="InterPro" id="IPR022270">
    <property type="entry name" value="Blh_diox"/>
</dbReference>
<feature type="binding site" evidence="1">
    <location>
        <position position="231"/>
    </location>
    <ligand>
        <name>Fe cation</name>
        <dbReference type="ChEBI" id="CHEBI:24875"/>
    </ligand>
</feature>
<feature type="transmembrane region" description="Helical" evidence="1">
    <location>
        <begin position="120"/>
        <end position="142"/>
    </location>
</feature>
<evidence type="ECO:0000313" key="2">
    <source>
        <dbReference type="EMBL" id="NRT19247.1"/>
    </source>
</evidence>
<dbReference type="RefSeq" id="WP_173809981.1">
    <property type="nucleotide sequence ID" value="NZ_JABSNP010000008.1"/>
</dbReference>
<feature type="transmembrane region" description="Helical" evidence="1">
    <location>
        <begin position="204"/>
        <end position="225"/>
    </location>
</feature>
<feature type="transmembrane region" description="Helical" evidence="1">
    <location>
        <begin position="162"/>
        <end position="184"/>
    </location>
</feature>
<feature type="transmembrane region" description="Helical" evidence="1">
    <location>
        <begin position="255"/>
        <end position="277"/>
    </location>
</feature>